<dbReference type="OrthoDB" id="4960792at2759"/>
<sequence>MSILTLADHRHLVETGLATPPAPDGTIRVHKRCMNRFSDEEHSDLPLIQPSESAFATIPEIRISLATLEYLGFNSEKAREIWRKWQNWPSTPPHRETDPPSDDDSLDPITFIDFILGHVGPQAQDVYDDDDSPWFEYMARCGINGELQEAIMDPRFKNVRLTNSCLYWLRDAIEVRYLGLQAIEVASREREQALQRMRSRPGSHQQSTATSRQRNISGPLRDSVNISSHTALSNAAILAAQNAPGELTLFKGIIHERIRFREDNGRLDMICLSSRAQTDLFGLDSGFYFAVDRETAERYALWAKTKAASNLTVIIQIKIPNSAIETLPSNKVQRVYYDPTGNDRTWEELIFCGRNGRQLPRHLRRFDEADLLIGTIASRPNRYYQGLRSYEQIRRRDVFKKRSDGRPAVQYAMRVRWGLNFLEERCWGAPNMQMFPLTSQELRDSN</sequence>
<evidence type="ECO:0000313" key="3">
    <source>
        <dbReference type="Proteomes" id="UP000027002"/>
    </source>
</evidence>
<dbReference type="GeneID" id="66063149"/>
<evidence type="ECO:0000313" key="2">
    <source>
        <dbReference type="EMBL" id="QUC18130.1"/>
    </source>
</evidence>
<feature type="region of interest" description="Disordered" evidence="1">
    <location>
        <begin position="193"/>
        <end position="220"/>
    </location>
</feature>
<dbReference type="Proteomes" id="UP000027002">
    <property type="component" value="Chromosome 2"/>
</dbReference>
<keyword evidence="3" id="KW-1185">Reference proteome</keyword>
<accession>A0A8E5HMC9</accession>
<gene>
    <name evidence="2" type="ORF">UV8b_02371</name>
</gene>
<protein>
    <submittedName>
        <fullName evidence="2">Uncharacterized protein</fullName>
    </submittedName>
</protein>
<proteinExistence type="predicted"/>
<dbReference type="EMBL" id="CP072754">
    <property type="protein sequence ID" value="QUC18130.1"/>
    <property type="molecule type" value="Genomic_DNA"/>
</dbReference>
<dbReference type="RefSeq" id="XP_042995803.1">
    <property type="nucleotide sequence ID" value="XM_043139869.1"/>
</dbReference>
<name>A0A8E5HMC9_USTVR</name>
<feature type="compositionally biased region" description="Polar residues" evidence="1">
    <location>
        <begin position="202"/>
        <end position="216"/>
    </location>
</feature>
<evidence type="ECO:0000256" key="1">
    <source>
        <dbReference type="SAM" id="MobiDB-lite"/>
    </source>
</evidence>
<organism evidence="2 3">
    <name type="scientific">Ustilaginoidea virens</name>
    <name type="common">Rice false smut fungus</name>
    <name type="synonym">Villosiclava virens</name>
    <dbReference type="NCBI Taxonomy" id="1159556"/>
    <lineage>
        <taxon>Eukaryota</taxon>
        <taxon>Fungi</taxon>
        <taxon>Dikarya</taxon>
        <taxon>Ascomycota</taxon>
        <taxon>Pezizomycotina</taxon>
        <taxon>Sordariomycetes</taxon>
        <taxon>Hypocreomycetidae</taxon>
        <taxon>Hypocreales</taxon>
        <taxon>Clavicipitaceae</taxon>
        <taxon>Ustilaginoidea</taxon>
    </lineage>
</organism>
<dbReference type="KEGG" id="uvi:66063149"/>
<dbReference type="AlphaFoldDB" id="A0A8E5HMC9"/>
<reference evidence="2" key="1">
    <citation type="submission" date="2020-03" db="EMBL/GenBank/DDBJ databases">
        <title>A mixture of massive structural variations and highly conserved coding sequences in Ustilaginoidea virens genome.</title>
        <authorList>
            <person name="Zhang K."/>
            <person name="Zhao Z."/>
            <person name="Zhang Z."/>
            <person name="Li Y."/>
            <person name="Hsiang T."/>
            <person name="Sun W."/>
        </authorList>
    </citation>
    <scope>NUCLEOTIDE SEQUENCE</scope>
    <source>
        <strain evidence="2">UV-8b</strain>
    </source>
</reference>